<organism evidence="2 3">
    <name type="scientific">Kwoniella dendrophila CBS 6074</name>
    <dbReference type="NCBI Taxonomy" id="1295534"/>
    <lineage>
        <taxon>Eukaryota</taxon>
        <taxon>Fungi</taxon>
        <taxon>Dikarya</taxon>
        <taxon>Basidiomycota</taxon>
        <taxon>Agaricomycotina</taxon>
        <taxon>Tremellomycetes</taxon>
        <taxon>Tremellales</taxon>
        <taxon>Cryptococcaceae</taxon>
        <taxon>Kwoniella</taxon>
    </lineage>
</organism>
<name>A0AAX4JRG0_9TREE</name>
<keyword evidence="3" id="KW-1185">Reference proteome</keyword>
<evidence type="ECO:0008006" key="4">
    <source>
        <dbReference type="Google" id="ProtNLM"/>
    </source>
</evidence>
<evidence type="ECO:0000256" key="1">
    <source>
        <dbReference type="SAM" id="MobiDB-lite"/>
    </source>
</evidence>
<gene>
    <name evidence="2" type="ORF">L201_002198</name>
</gene>
<evidence type="ECO:0000313" key="3">
    <source>
        <dbReference type="Proteomes" id="UP001355207"/>
    </source>
</evidence>
<proteinExistence type="predicted"/>
<feature type="compositionally biased region" description="Basic and acidic residues" evidence="1">
    <location>
        <begin position="29"/>
        <end position="50"/>
    </location>
</feature>
<dbReference type="Proteomes" id="UP001355207">
    <property type="component" value="Chromosome 2"/>
</dbReference>
<protein>
    <recommendedName>
        <fullName evidence="4">BZIP domain-containing protein</fullName>
    </recommendedName>
</protein>
<feature type="region of interest" description="Disordered" evidence="1">
    <location>
        <begin position="1"/>
        <end position="56"/>
    </location>
</feature>
<dbReference type="AlphaFoldDB" id="A0AAX4JRG0"/>
<accession>A0AAX4JRG0</accession>
<dbReference type="RefSeq" id="XP_066074072.1">
    <property type="nucleotide sequence ID" value="XM_066217975.1"/>
</dbReference>
<reference evidence="2 3" key="1">
    <citation type="submission" date="2024-01" db="EMBL/GenBank/DDBJ databases">
        <title>Comparative genomics of Cryptococcus and Kwoniella reveals pathogenesis evolution and contrasting modes of karyotype evolution via chromosome fusion or intercentromeric recombination.</title>
        <authorList>
            <person name="Coelho M.A."/>
            <person name="David-Palma M."/>
            <person name="Shea T."/>
            <person name="Bowers K."/>
            <person name="McGinley-Smith S."/>
            <person name="Mohammad A.W."/>
            <person name="Gnirke A."/>
            <person name="Yurkov A.M."/>
            <person name="Nowrousian M."/>
            <person name="Sun S."/>
            <person name="Cuomo C.A."/>
            <person name="Heitman J."/>
        </authorList>
    </citation>
    <scope>NUCLEOTIDE SEQUENCE [LARGE SCALE GENOMIC DNA]</scope>
    <source>
        <strain evidence="2 3">CBS 6074</strain>
    </source>
</reference>
<feature type="compositionally biased region" description="Polar residues" evidence="1">
    <location>
        <begin position="13"/>
        <end position="28"/>
    </location>
</feature>
<dbReference type="EMBL" id="CP144099">
    <property type="protein sequence ID" value="WWC87309.1"/>
    <property type="molecule type" value="Genomic_DNA"/>
</dbReference>
<evidence type="ECO:0000313" key="2">
    <source>
        <dbReference type="EMBL" id="WWC87309.1"/>
    </source>
</evidence>
<dbReference type="GeneID" id="91092870"/>
<sequence length="312" mass="35386">MVDSSKGRVPYMNNLTPMDTSASNYNSKRSLDLSGSEKEGSTPKRIKSDKSITPSVEPGDIELIDLETEIARAELSEYVFLQSQNRWDDFCSFDNTIIETGGNELEGTDGKPLTMIPSIPNQRRVHNDCSFEQNIALGSVALESGETEEDLWDSVSQTPNRTDYGKLGKLEGKEQRYEPEMLREKKAKIEAENRIFDLQDDIETLMNALRHKECAIMGLAQRSTRNKREIQFLKKERRRRTRAHVAELRKLESDHSDQSTKLAHNHNLAIDKKDTYILKLLVVLLEAELVEIANNFNGNLSIMGNIAPSVEE</sequence>